<dbReference type="AlphaFoldDB" id="A0AAD4H6R4"/>
<dbReference type="PROSITE" id="PS51378">
    <property type="entry name" value="INVERT_DEFENSINS"/>
    <property type="match status" value="1"/>
</dbReference>
<dbReference type="EMBL" id="JAAAIL010000384">
    <property type="protein sequence ID" value="KAG0276312.1"/>
    <property type="molecule type" value="Genomic_DNA"/>
</dbReference>
<evidence type="ECO:0000256" key="1">
    <source>
        <dbReference type="ARBA" id="ARBA00007085"/>
    </source>
</evidence>
<organism evidence="4 5">
    <name type="scientific">Linnemannia exigua</name>
    <dbReference type="NCBI Taxonomy" id="604196"/>
    <lineage>
        <taxon>Eukaryota</taxon>
        <taxon>Fungi</taxon>
        <taxon>Fungi incertae sedis</taxon>
        <taxon>Mucoromycota</taxon>
        <taxon>Mortierellomycotina</taxon>
        <taxon>Mortierellomycetes</taxon>
        <taxon>Mortierellales</taxon>
        <taxon>Mortierellaceae</taxon>
        <taxon>Linnemannia</taxon>
    </lineage>
</organism>
<evidence type="ECO:0000313" key="4">
    <source>
        <dbReference type="EMBL" id="KAG0276312.1"/>
    </source>
</evidence>
<feature type="domain" description="Invertebrate defensins family profile" evidence="3">
    <location>
        <begin position="41"/>
        <end position="76"/>
    </location>
</feature>
<evidence type="ECO:0000313" key="5">
    <source>
        <dbReference type="Proteomes" id="UP001194580"/>
    </source>
</evidence>
<keyword evidence="5" id="KW-1185">Reference proteome</keyword>
<dbReference type="SUPFAM" id="SSF57095">
    <property type="entry name" value="Scorpion toxin-like"/>
    <property type="match status" value="1"/>
</dbReference>
<dbReference type="InterPro" id="IPR001542">
    <property type="entry name" value="Defensin_invertebrate/fungal"/>
</dbReference>
<dbReference type="Pfam" id="PF01097">
    <property type="entry name" value="Defensin_2"/>
    <property type="match status" value="1"/>
</dbReference>
<keyword evidence="2" id="KW-1015">Disulfide bond</keyword>
<dbReference type="Proteomes" id="UP001194580">
    <property type="component" value="Unassembled WGS sequence"/>
</dbReference>
<protein>
    <recommendedName>
        <fullName evidence="3">Invertebrate defensins family profile domain-containing protein</fullName>
    </recommendedName>
</protein>
<reference evidence="4" key="1">
    <citation type="journal article" date="2020" name="Fungal Divers.">
        <title>Resolving the Mortierellaceae phylogeny through synthesis of multi-gene phylogenetics and phylogenomics.</title>
        <authorList>
            <person name="Vandepol N."/>
            <person name="Liber J."/>
            <person name="Desiro A."/>
            <person name="Na H."/>
            <person name="Kennedy M."/>
            <person name="Barry K."/>
            <person name="Grigoriev I.V."/>
            <person name="Miller A.N."/>
            <person name="O'Donnell K."/>
            <person name="Stajich J.E."/>
            <person name="Bonito G."/>
        </authorList>
    </citation>
    <scope>NUCLEOTIDE SEQUENCE</scope>
    <source>
        <strain evidence="4">NRRL 28262</strain>
    </source>
</reference>
<dbReference type="GO" id="GO:0006952">
    <property type="term" value="P:defense response"/>
    <property type="evidence" value="ECO:0007669"/>
    <property type="project" value="InterPro"/>
</dbReference>
<accession>A0AAD4H6R4</accession>
<evidence type="ECO:0000259" key="3">
    <source>
        <dbReference type="PROSITE" id="PS51378"/>
    </source>
</evidence>
<gene>
    <name evidence="4" type="ORF">BGZ95_007705</name>
</gene>
<evidence type="ECO:0000256" key="2">
    <source>
        <dbReference type="ARBA" id="ARBA00023157"/>
    </source>
</evidence>
<dbReference type="InterPro" id="IPR036574">
    <property type="entry name" value="Scorpion_toxin-like_sf"/>
</dbReference>
<sequence length="77" mass="7922">MTAAAAYNPVQKNSKAIPKRFLFSAVAVVAVVTLATPVAAGFGCPNSQACSNYCITIGRNGGSCGGLLWHTCKCNKT</sequence>
<comment type="caution">
    <text evidence="4">The sequence shown here is derived from an EMBL/GenBank/DDBJ whole genome shotgun (WGS) entry which is preliminary data.</text>
</comment>
<name>A0AAD4H6R4_9FUNG</name>
<proteinExistence type="inferred from homology"/>
<comment type="similarity">
    <text evidence="1">Belongs to the invertebrate defensin family.</text>
</comment>